<keyword evidence="5 11" id="KW-0808">Transferase</keyword>
<dbReference type="GO" id="GO:0033842">
    <property type="term" value="F:N-acetyl-beta-glucosaminyl-derivative 4-beta-N-acetylgalactosaminyltransferase activity"/>
    <property type="evidence" value="ECO:0007669"/>
    <property type="project" value="TreeGrafter"/>
</dbReference>
<comment type="caution">
    <text evidence="14">The sequence shown here is derived from an EMBL/GenBank/DDBJ whole genome shotgun (WGS) entry which is preliminary data.</text>
</comment>
<accession>A0AA39ITT6</accession>
<proteinExistence type="inferred from homology"/>
<evidence type="ECO:0000256" key="2">
    <source>
        <dbReference type="ARBA" id="ARBA00004922"/>
    </source>
</evidence>
<dbReference type="AlphaFoldDB" id="A0AA39ITT6"/>
<comment type="function">
    <text evidence="11">Catalyzes the transfer of galactose onto proteins or lipids.</text>
</comment>
<dbReference type="Gene3D" id="3.90.550.10">
    <property type="entry name" value="Spore Coat Polysaccharide Biosynthesis Protein SpsA, Chain A"/>
    <property type="match status" value="1"/>
</dbReference>
<evidence type="ECO:0000313" key="15">
    <source>
        <dbReference type="Proteomes" id="UP001175271"/>
    </source>
</evidence>
<dbReference type="GO" id="GO:0016020">
    <property type="term" value="C:membrane"/>
    <property type="evidence" value="ECO:0007669"/>
    <property type="project" value="UniProtKB-SubCell"/>
</dbReference>
<comment type="pathway">
    <text evidence="2 11">Protein modification; protein glycosylation.</text>
</comment>
<evidence type="ECO:0000256" key="9">
    <source>
        <dbReference type="ARBA" id="ARBA00023136"/>
    </source>
</evidence>
<evidence type="ECO:0000256" key="5">
    <source>
        <dbReference type="ARBA" id="ARBA00022679"/>
    </source>
</evidence>
<keyword evidence="11" id="KW-0464">Manganese</keyword>
<feature type="domain" description="Galactosyltransferase N-terminal" evidence="13">
    <location>
        <begin position="82"/>
        <end position="213"/>
    </location>
</feature>
<dbReference type="InterPro" id="IPR003859">
    <property type="entry name" value="Galactosyl_T"/>
</dbReference>
<sequence length="375" mass="43169">MTTFVTAAVLPKGVKAKLLLLFMLIAGTIYLFLYAPSVGSIWTFSRSVVFLRLVIKEAEITASVPLGDALKVVPQPTRLSPCPATPPDLVGLIPVVMKALHLTELEKLYPRLEPGGYGQPSTCRTLHAVAIIVPFRDRNEHLRVFLRHMHSFLAKQQIAYTIFIVEQVAGETFNRGKLMNVGFVEAQKMCNWSCFIFHDVDLLPEDDRNLYTCADQPKHLSVAIDKFQYRLNYAFYYTQRFRGRGDFAFGGVTAMTKEQMAKMNGYSNDFWGWGGEDTDMYERLTLAGYNVSRFPAEIGRYKMIKHDRDRGNPVNKCRFELLGETKRRWRIDGLSNLNYTRVEFTRQHLYMNVTVKLYEKESIEWLKKQPFAKKC</sequence>
<evidence type="ECO:0000256" key="6">
    <source>
        <dbReference type="ARBA" id="ARBA00022692"/>
    </source>
</evidence>
<dbReference type="GO" id="GO:0046872">
    <property type="term" value="F:metal ion binding"/>
    <property type="evidence" value="ECO:0007669"/>
    <property type="project" value="UniProtKB-UniRule"/>
</dbReference>
<evidence type="ECO:0000256" key="11">
    <source>
        <dbReference type="RuleBase" id="RU368121"/>
    </source>
</evidence>
<keyword evidence="7 11" id="KW-0735">Signal-anchor</keyword>
<dbReference type="EMBL" id="JAUCMV010000001">
    <property type="protein sequence ID" value="KAK0429054.1"/>
    <property type="molecule type" value="Genomic_DNA"/>
</dbReference>
<keyword evidence="15" id="KW-1185">Reference proteome</keyword>
<keyword evidence="6 11" id="KW-0812">Transmembrane</keyword>
<evidence type="ECO:0000256" key="10">
    <source>
        <dbReference type="ARBA" id="ARBA00023180"/>
    </source>
</evidence>
<dbReference type="PRINTS" id="PR02050">
    <property type="entry name" value="B14GALTRFASE"/>
</dbReference>
<dbReference type="CDD" id="cd00899">
    <property type="entry name" value="b4GalT"/>
    <property type="match status" value="1"/>
</dbReference>
<evidence type="ECO:0000256" key="1">
    <source>
        <dbReference type="ARBA" id="ARBA00004606"/>
    </source>
</evidence>
<comment type="similarity">
    <text evidence="3 11">Belongs to the glycosyltransferase 7 family.</text>
</comment>
<feature type="transmembrane region" description="Helical" evidence="11">
    <location>
        <begin position="20"/>
        <end position="44"/>
    </location>
</feature>
<dbReference type="PANTHER" id="PTHR19300">
    <property type="entry name" value="BETA-1,4-GALACTOSYLTRANSFERASE"/>
    <property type="match status" value="1"/>
</dbReference>
<dbReference type="GO" id="GO:0005794">
    <property type="term" value="C:Golgi apparatus"/>
    <property type="evidence" value="ECO:0007669"/>
    <property type="project" value="TreeGrafter"/>
</dbReference>
<dbReference type="GO" id="GO:0005975">
    <property type="term" value="P:carbohydrate metabolic process"/>
    <property type="evidence" value="ECO:0007669"/>
    <property type="project" value="InterPro"/>
</dbReference>
<dbReference type="InterPro" id="IPR029044">
    <property type="entry name" value="Nucleotide-diphossugar_trans"/>
</dbReference>
<dbReference type="Pfam" id="PF13733">
    <property type="entry name" value="Glyco_transf_7N"/>
    <property type="match status" value="1"/>
</dbReference>
<dbReference type="GO" id="GO:0008378">
    <property type="term" value="F:galactosyltransferase activity"/>
    <property type="evidence" value="ECO:0007669"/>
    <property type="project" value="TreeGrafter"/>
</dbReference>
<keyword evidence="10 11" id="KW-0325">Glycoprotein</keyword>
<reference evidence="14" key="1">
    <citation type="submission" date="2023-06" db="EMBL/GenBank/DDBJ databases">
        <title>Genomic analysis of the entomopathogenic nematode Steinernema hermaphroditum.</title>
        <authorList>
            <person name="Schwarz E.M."/>
            <person name="Heppert J.K."/>
            <person name="Baniya A."/>
            <person name="Schwartz H.T."/>
            <person name="Tan C.-H."/>
            <person name="Antoshechkin I."/>
            <person name="Sternberg P.W."/>
            <person name="Goodrich-Blair H."/>
            <person name="Dillman A.R."/>
        </authorList>
    </citation>
    <scope>NUCLEOTIDE SEQUENCE</scope>
    <source>
        <strain evidence="14">PS9179</strain>
        <tissue evidence="14">Whole animal</tissue>
    </source>
</reference>
<evidence type="ECO:0000313" key="14">
    <source>
        <dbReference type="EMBL" id="KAK0429054.1"/>
    </source>
</evidence>
<dbReference type="EC" id="2.4.1.-" evidence="11"/>
<dbReference type="GO" id="GO:0006688">
    <property type="term" value="P:glycosphingolipid biosynthetic process"/>
    <property type="evidence" value="ECO:0007669"/>
    <property type="project" value="TreeGrafter"/>
</dbReference>
<dbReference type="Pfam" id="PF02709">
    <property type="entry name" value="Glyco_transf_7C"/>
    <property type="match status" value="1"/>
</dbReference>
<comment type="subcellular location">
    <subcellularLocation>
        <location evidence="1 11">Membrane</location>
        <topology evidence="1 11">Single-pass type II membrane protein</topology>
    </subcellularLocation>
</comment>
<feature type="domain" description="Galactosyltransferase C-terminal" evidence="12">
    <location>
        <begin position="240"/>
        <end position="307"/>
    </location>
</feature>
<gene>
    <name evidence="14" type="ORF">QR680_011162</name>
</gene>
<keyword evidence="11" id="KW-0479">Metal-binding</keyword>
<evidence type="ECO:0000256" key="4">
    <source>
        <dbReference type="ARBA" id="ARBA00022676"/>
    </source>
</evidence>
<comment type="cofactor">
    <cofactor evidence="11">
        <name>Mn(2+)</name>
        <dbReference type="ChEBI" id="CHEBI:29035"/>
    </cofactor>
</comment>
<keyword evidence="4 11" id="KW-0328">Glycosyltransferase</keyword>
<keyword evidence="8 11" id="KW-1133">Transmembrane helix</keyword>
<dbReference type="SUPFAM" id="SSF53448">
    <property type="entry name" value="Nucleotide-diphospho-sugar transferases"/>
    <property type="match status" value="1"/>
</dbReference>
<evidence type="ECO:0000259" key="13">
    <source>
        <dbReference type="Pfam" id="PF13733"/>
    </source>
</evidence>
<evidence type="ECO:0000256" key="3">
    <source>
        <dbReference type="ARBA" id="ARBA00005735"/>
    </source>
</evidence>
<organism evidence="14 15">
    <name type="scientific">Steinernema hermaphroditum</name>
    <dbReference type="NCBI Taxonomy" id="289476"/>
    <lineage>
        <taxon>Eukaryota</taxon>
        <taxon>Metazoa</taxon>
        <taxon>Ecdysozoa</taxon>
        <taxon>Nematoda</taxon>
        <taxon>Chromadorea</taxon>
        <taxon>Rhabditida</taxon>
        <taxon>Tylenchina</taxon>
        <taxon>Panagrolaimomorpha</taxon>
        <taxon>Strongyloidoidea</taxon>
        <taxon>Steinernematidae</taxon>
        <taxon>Steinernema</taxon>
    </lineage>
</organism>
<protein>
    <recommendedName>
        <fullName evidence="11">Beta-1,4-N-acetylgalactosaminyltransferase</fullName>
        <ecNumber evidence="11">2.4.1.-</ecNumber>
    </recommendedName>
    <alternativeName>
        <fullName evidence="11">Beta-4-GalNAcT</fullName>
    </alternativeName>
</protein>
<dbReference type="Proteomes" id="UP001175271">
    <property type="component" value="Unassembled WGS sequence"/>
</dbReference>
<keyword evidence="9 11" id="KW-0472">Membrane</keyword>
<evidence type="ECO:0000256" key="7">
    <source>
        <dbReference type="ARBA" id="ARBA00022968"/>
    </source>
</evidence>
<evidence type="ECO:0000256" key="8">
    <source>
        <dbReference type="ARBA" id="ARBA00022989"/>
    </source>
</evidence>
<dbReference type="InterPro" id="IPR027995">
    <property type="entry name" value="Galactosyl_T_N"/>
</dbReference>
<evidence type="ECO:0000259" key="12">
    <source>
        <dbReference type="Pfam" id="PF02709"/>
    </source>
</evidence>
<dbReference type="PANTHER" id="PTHR19300:SF57">
    <property type="entry name" value="BETA-1,4-N-ACETYLGALACTOSAMINYLTRANSFERASE"/>
    <property type="match status" value="1"/>
</dbReference>
<dbReference type="InterPro" id="IPR027791">
    <property type="entry name" value="Galactosyl_T_C"/>
</dbReference>
<name>A0AA39ITT6_9BILA</name>